<dbReference type="PANTHER" id="PTHR31025">
    <property type="entry name" value="SI:CH211-196P9.1-RELATED"/>
    <property type="match status" value="1"/>
</dbReference>
<evidence type="ECO:0000313" key="1">
    <source>
        <dbReference type="EMBL" id="KAG7455529.1"/>
    </source>
</evidence>
<dbReference type="EMBL" id="JAFDVH010000024">
    <property type="protein sequence ID" value="KAG7455529.1"/>
    <property type="molecule type" value="Genomic_DNA"/>
</dbReference>
<sequence>MPRGEPEPQQLAPFLRAKHCWHNVLTPGDVKFLLEFCVALAKTLSLFKGKLTSPSKQASTEVAKNMVAKYPQSLQDVIEGYVVGPRYHSLVKQLQARIENVKRSSAPRIMKRKRGSDEYDTEKIPAEQRAAVQDTYGYIKWDMKFMPVSETPESQQEKKVCSLSTFILSNFSPAEVKTLMKCTYYSQHKEINKGTDLQSLMEEWPFLFQEIGMTVQELTGVSLKETFLTSVEKRENGFWTS</sequence>
<accession>A0A9D3PAJ4</accession>
<reference evidence="1" key="1">
    <citation type="submission" date="2021-01" db="EMBL/GenBank/DDBJ databases">
        <authorList>
            <person name="Zahm M."/>
            <person name="Roques C."/>
            <person name="Cabau C."/>
            <person name="Klopp C."/>
            <person name="Donnadieu C."/>
            <person name="Jouanno E."/>
            <person name="Lampietro C."/>
            <person name="Louis A."/>
            <person name="Herpin A."/>
            <person name="Echchiki A."/>
            <person name="Berthelot C."/>
            <person name="Parey E."/>
            <person name="Roest-Crollius H."/>
            <person name="Braasch I."/>
            <person name="Postlethwait J."/>
            <person name="Bobe J."/>
            <person name="Montfort J."/>
            <person name="Bouchez O."/>
            <person name="Begum T."/>
            <person name="Mejri S."/>
            <person name="Adams A."/>
            <person name="Chen W.-J."/>
            <person name="Guiguen Y."/>
        </authorList>
    </citation>
    <scope>NUCLEOTIDE SEQUENCE</scope>
    <source>
        <strain evidence="1">YG-15Mar2019-1</strain>
        <tissue evidence="1">Brain</tissue>
    </source>
</reference>
<dbReference type="OrthoDB" id="8838209at2759"/>
<protein>
    <submittedName>
        <fullName evidence="1">Uncharacterized protein</fullName>
    </submittedName>
</protein>
<gene>
    <name evidence="1" type="ORF">MATL_G00257680</name>
</gene>
<dbReference type="Proteomes" id="UP001046870">
    <property type="component" value="Chromosome 24"/>
</dbReference>
<organism evidence="1 2">
    <name type="scientific">Megalops atlanticus</name>
    <name type="common">Tarpon</name>
    <name type="synonym">Clupea gigantea</name>
    <dbReference type="NCBI Taxonomy" id="7932"/>
    <lineage>
        <taxon>Eukaryota</taxon>
        <taxon>Metazoa</taxon>
        <taxon>Chordata</taxon>
        <taxon>Craniata</taxon>
        <taxon>Vertebrata</taxon>
        <taxon>Euteleostomi</taxon>
        <taxon>Actinopterygii</taxon>
        <taxon>Neopterygii</taxon>
        <taxon>Teleostei</taxon>
        <taxon>Elopiformes</taxon>
        <taxon>Megalopidae</taxon>
        <taxon>Megalops</taxon>
    </lineage>
</organism>
<comment type="caution">
    <text evidence="1">The sequence shown here is derived from an EMBL/GenBank/DDBJ whole genome shotgun (WGS) entry which is preliminary data.</text>
</comment>
<evidence type="ECO:0000313" key="2">
    <source>
        <dbReference type="Proteomes" id="UP001046870"/>
    </source>
</evidence>
<keyword evidence="2" id="KW-1185">Reference proteome</keyword>
<proteinExistence type="predicted"/>
<dbReference type="AlphaFoldDB" id="A0A9D3PAJ4"/>
<name>A0A9D3PAJ4_MEGAT</name>
<dbReference type="PANTHER" id="PTHR31025:SF30">
    <property type="entry name" value="SI:DKEY-15H8.17"/>
    <property type="match status" value="1"/>
</dbReference>